<gene>
    <name evidence="1" type="ORF">Val02_86130</name>
</gene>
<reference evidence="1" key="1">
    <citation type="submission" date="2021-01" db="EMBL/GenBank/DDBJ databases">
        <title>Whole genome shotgun sequence of Virgisporangium aliadipatigenens NBRC 105644.</title>
        <authorList>
            <person name="Komaki H."/>
            <person name="Tamura T."/>
        </authorList>
    </citation>
    <scope>NUCLEOTIDE SEQUENCE</scope>
    <source>
        <strain evidence="1">NBRC 105644</strain>
    </source>
</reference>
<organism evidence="1 2">
    <name type="scientific">Virgisporangium aliadipatigenens</name>
    <dbReference type="NCBI Taxonomy" id="741659"/>
    <lineage>
        <taxon>Bacteria</taxon>
        <taxon>Bacillati</taxon>
        <taxon>Actinomycetota</taxon>
        <taxon>Actinomycetes</taxon>
        <taxon>Micromonosporales</taxon>
        <taxon>Micromonosporaceae</taxon>
        <taxon>Virgisporangium</taxon>
    </lineage>
</organism>
<dbReference type="AlphaFoldDB" id="A0A8J3YWE1"/>
<sequence length="85" mass="9159">MPKAELVTDVTAGPGGVMTDEVGVITGVLTLRTELNNGSALLRVQYKDAEEWYTITGSKVPLKNPADLDALHRVAVALINRPEEE</sequence>
<dbReference type="EMBL" id="BOPF01000053">
    <property type="protein sequence ID" value="GIJ51727.1"/>
    <property type="molecule type" value="Genomic_DNA"/>
</dbReference>
<comment type="caution">
    <text evidence="1">The sequence shown here is derived from an EMBL/GenBank/DDBJ whole genome shotgun (WGS) entry which is preliminary data.</text>
</comment>
<evidence type="ECO:0000313" key="1">
    <source>
        <dbReference type="EMBL" id="GIJ51727.1"/>
    </source>
</evidence>
<keyword evidence="2" id="KW-1185">Reference proteome</keyword>
<dbReference type="Proteomes" id="UP000619260">
    <property type="component" value="Unassembled WGS sequence"/>
</dbReference>
<name>A0A8J3YWE1_9ACTN</name>
<proteinExistence type="predicted"/>
<accession>A0A8J3YWE1</accession>
<protein>
    <submittedName>
        <fullName evidence="1">Uncharacterized protein</fullName>
    </submittedName>
</protein>
<evidence type="ECO:0000313" key="2">
    <source>
        <dbReference type="Proteomes" id="UP000619260"/>
    </source>
</evidence>